<dbReference type="InterPro" id="IPR006016">
    <property type="entry name" value="UspA"/>
</dbReference>
<evidence type="ECO:0000256" key="1">
    <source>
        <dbReference type="ARBA" id="ARBA00008791"/>
    </source>
</evidence>
<accession>M0MUK0</accession>
<evidence type="ECO:0000313" key="4">
    <source>
        <dbReference type="Proteomes" id="UP000011625"/>
    </source>
</evidence>
<dbReference type="PANTHER" id="PTHR46268:SF6">
    <property type="entry name" value="UNIVERSAL STRESS PROTEIN UP12"/>
    <property type="match status" value="1"/>
</dbReference>
<comment type="similarity">
    <text evidence="1">Belongs to the universal stress protein A family.</text>
</comment>
<dbReference type="Gene3D" id="3.40.50.620">
    <property type="entry name" value="HUPs"/>
    <property type="match status" value="1"/>
</dbReference>
<sequence>MYEILLCVDADGTSLDRQLDAVTRLPNAADGVHVTVCHVFGENPSGASVTQVGSVRRALDRLDDAGIENSVAEESGDPTDAILRLATERDADAIYIGGRKRNPSGKALFGSVTQSVILNAERPVLVAGLND</sequence>
<proteinExistence type="inferred from homology"/>
<protein>
    <submittedName>
        <fullName evidence="3">Universal stress protein uspa-like protein</fullName>
    </submittedName>
</protein>
<dbReference type="Pfam" id="PF00582">
    <property type="entry name" value="Usp"/>
    <property type="match status" value="1"/>
</dbReference>
<dbReference type="PRINTS" id="PR01438">
    <property type="entry name" value="UNVRSLSTRESS"/>
</dbReference>
<dbReference type="InterPro" id="IPR014729">
    <property type="entry name" value="Rossmann-like_a/b/a_fold"/>
</dbReference>
<dbReference type="CDD" id="cd00293">
    <property type="entry name" value="USP-like"/>
    <property type="match status" value="1"/>
</dbReference>
<dbReference type="OrthoDB" id="281037at2157"/>
<feature type="domain" description="UspA" evidence="2">
    <location>
        <begin position="4"/>
        <end position="126"/>
    </location>
</feature>
<dbReference type="PATRIC" id="fig|1227456.3.peg.3529"/>
<reference evidence="3 4" key="1">
    <citation type="journal article" date="2014" name="PLoS Genet.">
        <title>Phylogenetically driven sequencing of extremely halophilic archaea reveals strategies for static and dynamic osmo-response.</title>
        <authorList>
            <person name="Becker E.A."/>
            <person name="Seitzer P.M."/>
            <person name="Tritt A."/>
            <person name="Larsen D."/>
            <person name="Krusor M."/>
            <person name="Yao A.I."/>
            <person name="Wu D."/>
            <person name="Madern D."/>
            <person name="Eisen J.A."/>
            <person name="Darling A.E."/>
            <person name="Facciotti M.T."/>
        </authorList>
    </citation>
    <scope>NUCLEOTIDE SEQUENCE [LARGE SCALE GENOMIC DNA]</scope>
    <source>
        <strain evidence="3 4">DSM 8989</strain>
    </source>
</reference>
<dbReference type="EMBL" id="AOME01000078">
    <property type="protein sequence ID" value="EMA49306.1"/>
    <property type="molecule type" value="Genomic_DNA"/>
</dbReference>
<evidence type="ECO:0000259" key="2">
    <source>
        <dbReference type="Pfam" id="PF00582"/>
    </source>
</evidence>
<comment type="caution">
    <text evidence="3">The sequence shown here is derived from an EMBL/GenBank/DDBJ whole genome shotgun (WGS) entry which is preliminary data.</text>
</comment>
<dbReference type="AlphaFoldDB" id="M0MUK0"/>
<name>M0MUK0_9EURY</name>
<evidence type="ECO:0000313" key="3">
    <source>
        <dbReference type="EMBL" id="EMA49306.1"/>
    </source>
</evidence>
<dbReference type="SUPFAM" id="SSF52402">
    <property type="entry name" value="Adenine nucleotide alpha hydrolases-like"/>
    <property type="match status" value="1"/>
</dbReference>
<organism evidence="3 4">
    <name type="scientific">Halococcus salifodinae DSM 8989</name>
    <dbReference type="NCBI Taxonomy" id="1227456"/>
    <lineage>
        <taxon>Archaea</taxon>
        <taxon>Methanobacteriati</taxon>
        <taxon>Methanobacteriota</taxon>
        <taxon>Stenosarchaea group</taxon>
        <taxon>Halobacteria</taxon>
        <taxon>Halobacteriales</taxon>
        <taxon>Halococcaceae</taxon>
        <taxon>Halococcus</taxon>
    </lineage>
</organism>
<dbReference type="Proteomes" id="UP000011625">
    <property type="component" value="Unassembled WGS sequence"/>
</dbReference>
<dbReference type="RefSeq" id="WP_005045511.1">
    <property type="nucleotide sequence ID" value="NZ_AOME01000078.1"/>
</dbReference>
<dbReference type="PANTHER" id="PTHR46268">
    <property type="entry name" value="STRESS RESPONSE PROTEIN NHAX"/>
    <property type="match status" value="1"/>
</dbReference>
<keyword evidence="4" id="KW-1185">Reference proteome</keyword>
<gene>
    <name evidence="3" type="ORF">C450_17352</name>
</gene>
<dbReference type="STRING" id="1227456.C450_17352"/>
<dbReference type="InterPro" id="IPR006015">
    <property type="entry name" value="Universal_stress_UspA"/>
</dbReference>